<dbReference type="GO" id="GO:0009360">
    <property type="term" value="C:DNA polymerase III complex"/>
    <property type="evidence" value="ECO:0007669"/>
    <property type="project" value="TreeGrafter"/>
</dbReference>
<dbReference type="STRING" id="1123062.SAMN02745775_10335"/>
<dbReference type="NCBIfam" id="TIGR01128">
    <property type="entry name" value="holA"/>
    <property type="match status" value="1"/>
</dbReference>
<evidence type="ECO:0000256" key="6">
    <source>
        <dbReference type="ARBA" id="ARBA00034754"/>
    </source>
</evidence>
<keyword evidence="9" id="KW-1185">Reference proteome</keyword>
<dbReference type="SUPFAM" id="SSF52540">
    <property type="entry name" value="P-loop containing nucleoside triphosphate hydrolases"/>
    <property type="match status" value="1"/>
</dbReference>
<dbReference type="OrthoDB" id="9804983at2"/>
<accession>A0A1I4A0B8</accession>
<dbReference type="EC" id="2.7.7.7" evidence="1"/>
<dbReference type="GO" id="GO:0003677">
    <property type="term" value="F:DNA binding"/>
    <property type="evidence" value="ECO:0007669"/>
    <property type="project" value="InterPro"/>
</dbReference>
<evidence type="ECO:0000313" key="9">
    <source>
        <dbReference type="Proteomes" id="UP000199473"/>
    </source>
</evidence>
<evidence type="ECO:0000256" key="4">
    <source>
        <dbReference type="ARBA" id="ARBA00022705"/>
    </source>
</evidence>
<dbReference type="EMBL" id="FOSQ01000003">
    <property type="protein sequence ID" value="SFK49824.1"/>
    <property type="molecule type" value="Genomic_DNA"/>
</dbReference>
<reference evidence="8 9" key="1">
    <citation type="submission" date="2016-10" db="EMBL/GenBank/DDBJ databases">
        <authorList>
            <person name="de Groot N.N."/>
        </authorList>
    </citation>
    <scope>NUCLEOTIDE SEQUENCE [LARGE SCALE GENOMIC DNA]</scope>
    <source>
        <strain evidence="8 9">DSM 19981</strain>
    </source>
</reference>
<dbReference type="InterPro" id="IPR005790">
    <property type="entry name" value="DNA_polIII_delta"/>
</dbReference>
<evidence type="ECO:0000256" key="5">
    <source>
        <dbReference type="ARBA" id="ARBA00022932"/>
    </source>
</evidence>
<evidence type="ECO:0000256" key="3">
    <source>
        <dbReference type="ARBA" id="ARBA00022695"/>
    </source>
</evidence>
<gene>
    <name evidence="8" type="ORF">SAMN02745775_10335</name>
</gene>
<comment type="catalytic activity">
    <reaction evidence="7">
        <text>DNA(n) + a 2'-deoxyribonucleoside 5'-triphosphate = DNA(n+1) + diphosphate</text>
        <dbReference type="Rhea" id="RHEA:22508"/>
        <dbReference type="Rhea" id="RHEA-COMP:17339"/>
        <dbReference type="Rhea" id="RHEA-COMP:17340"/>
        <dbReference type="ChEBI" id="CHEBI:33019"/>
        <dbReference type="ChEBI" id="CHEBI:61560"/>
        <dbReference type="ChEBI" id="CHEBI:173112"/>
        <dbReference type="EC" id="2.7.7.7"/>
    </reaction>
</comment>
<dbReference type="PANTHER" id="PTHR34388:SF1">
    <property type="entry name" value="DNA POLYMERASE III SUBUNIT DELTA"/>
    <property type="match status" value="1"/>
</dbReference>
<keyword evidence="4" id="KW-0235">DNA replication</keyword>
<sequence>MAKIDARRAQAVLADPGGMRAVLLFGEDAGLVRERAESLVRSVLGGAMDDPFRLADLTREEAARAGVLAGEAAALAMTGGRRVVRLRDATDAHANALKDMLATRGEALVVMEAGELTARSKLRVLAEAAPDVAAIPCYRERDEALSGTIARLLREQGVQAEPAAVTWLSGRLGEDRMMLRRAVEVLALYVGQGGKVDEEAAMACVAEGAAMDLDEALMAATGGDAVAADRALDAAFAEGANPVMVVRATLRHMQRLHEAAVAGGDSGVLRPPVFFRHKPAFDRALRNWPVAALEAQGAALLEAEKRTKTTAFRESDLAIARAAIAAIARQAAGFNRR</sequence>
<dbReference type="PANTHER" id="PTHR34388">
    <property type="entry name" value="DNA POLYMERASE III SUBUNIT DELTA"/>
    <property type="match status" value="1"/>
</dbReference>
<proteinExistence type="inferred from homology"/>
<dbReference type="GO" id="GO:0003887">
    <property type="term" value="F:DNA-directed DNA polymerase activity"/>
    <property type="evidence" value="ECO:0007669"/>
    <property type="project" value="UniProtKB-KW"/>
</dbReference>
<evidence type="ECO:0000256" key="2">
    <source>
        <dbReference type="ARBA" id="ARBA00022679"/>
    </source>
</evidence>
<dbReference type="RefSeq" id="WP_092959110.1">
    <property type="nucleotide sequence ID" value="NZ_FOSQ01000003.1"/>
</dbReference>
<dbReference type="SUPFAM" id="SSF48019">
    <property type="entry name" value="post-AAA+ oligomerization domain-like"/>
    <property type="match status" value="1"/>
</dbReference>
<dbReference type="InterPro" id="IPR027417">
    <property type="entry name" value="P-loop_NTPase"/>
</dbReference>
<organism evidence="8 9">
    <name type="scientific">Falsiroseomonas stagni DSM 19981</name>
    <dbReference type="NCBI Taxonomy" id="1123062"/>
    <lineage>
        <taxon>Bacteria</taxon>
        <taxon>Pseudomonadati</taxon>
        <taxon>Pseudomonadota</taxon>
        <taxon>Alphaproteobacteria</taxon>
        <taxon>Acetobacterales</taxon>
        <taxon>Roseomonadaceae</taxon>
        <taxon>Falsiroseomonas</taxon>
    </lineage>
</organism>
<dbReference type="AlphaFoldDB" id="A0A1I4A0B8"/>
<dbReference type="Proteomes" id="UP000199473">
    <property type="component" value="Unassembled WGS sequence"/>
</dbReference>
<name>A0A1I4A0B8_9PROT</name>
<keyword evidence="3" id="KW-0548">Nucleotidyltransferase</keyword>
<evidence type="ECO:0000256" key="1">
    <source>
        <dbReference type="ARBA" id="ARBA00012417"/>
    </source>
</evidence>
<protein>
    <recommendedName>
        <fullName evidence="1">DNA-directed DNA polymerase</fullName>
        <ecNumber evidence="1">2.7.7.7</ecNumber>
    </recommendedName>
</protein>
<keyword evidence="2" id="KW-0808">Transferase</keyword>
<dbReference type="Gene3D" id="1.10.8.60">
    <property type="match status" value="1"/>
</dbReference>
<dbReference type="GO" id="GO:0006261">
    <property type="term" value="P:DNA-templated DNA replication"/>
    <property type="evidence" value="ECO:0007669"/>
    <property type="project" value="TreeGrafter"/>
</dbReference>
<keyword evidence="5" id="KW-0239">DNA-directed DNA polymerase</keyword>
<comment type="similarity">
    <text evidence="6">Belongs to the DNA polymerase HolA subunit family.</text>
</comment>
<dbReference type="Gene3D" id="3.40.50.300">
    <property type="entry name" value="P-loop containing nucleotide triphosphate hydrolases"/>
    <property type="match status" value="1"/>
</dbReference>
<dbReference type="InterPro" id="IPR008921">
    <property type="entry name" value="DNA_pol3_clamp-load_cplx_C"/>
</dbReference>
<evidence type="ECO:0000313" key="8">
    <source>
        <dbReference type="EMBL" id="SFK49824.1"/>
    </source>
</evidence>
<evidence type="ECO:0000256" key="7">
    <source>
        <dbReference type="ARBA" id="ARBA00049244"/>
    </source>
</evidence>